<dbReference type="Proteomes" id="UP001470230">
    <property type="component" value="Unassembled WGS sequence"/>
</dbReference>
<dbReference type="CDD" id="cd02187">
    <property type="entry name" value="beta_tubulin"/>
    <property type="match status" value="1"/>
</dbReference>
<keyword evidence="7" id="KW-1185">Reference proteome</keyword>
<evidence type="ECO:0000259" key="5">
    <source>
        <dbReference type="SMART" id="SM00864"/>
    </source>
</evidence>
<keyword evidence="2" id="KW-0493">Microtubule</keyword>
<dbReference type="PRINTS" id="PR01163">
    <property type="entry name" value="BETATUBULIN"/>
</dbReference>
<dbReference type="SMART" id="SM00864">
    <property type="entry name" value="Tubulin"/>
    <property type="match status" value="1"/>
</dbReference>
<protein>
    <recommendedName>
        <fullName evidence="5">Tubulin/FtsZ GTPase domain-containing protein</fullName>
    </recommendedName>
</protein>
<comment type="caution">
    <text evidence="6">The sequence shown here is derived from an EMBL/GenBank/DDBJ whole genome shotgun (WGS) entry which is preliminary data.</text>
</comment>
<evidence type="ECO:0000256" key="2">
    <source>
        <dbReference type="ARBA" id="ARBA00022701"/>
    </source>
</evidence>
<dbReference type="Pfam" id="PF00091">
    <property type="entry name" value="Tubulin"/>
    <property type="match status" value="1"/>
</dbReference>
<evidence type="ECO:0000256" key="1">
    <source>
        <dbReference type="ARBA" id="ARBA00009636"/>
    </source>
</evidence>
<dbReference type="Gene3D" id="1.10.287.600">
    <property type="entry name" value="Helix hairpin bin"/>
    <property type="match status" value="1"/>
</dbReference>
<keyword evidence="3" id="KW-0547">Nucleotide-binding</keyword>
<dbReference type="PRINTS" id="PR01161">
    <property type="entry name" value="TUBULIN"/>
</dbReference>
<sequence>MVREIVSIQVGQCGNEIGSRFWSTLFREHDLSPDGSFVGDSDIELEKIKVYFDEVQKEKYVPRSIFVDFDKETLNNALIPFSNSYMKENVIYGQANVHSNWASCYYCCGLEIIDSIIDVVRKKAEKCDSIQGFQLIHSLGGCTGSGLGTLILNQLQNEYSDVTLSTFSVFPSQKVLYSILEPYNCILSLNKLIQTAEQVFYFDNEALYDHCINYQRHSTPSYDDFNYIIKSCMSGATCSLRFPELLNSDLRKISLNLIPYSHLKYLNITYAPSISPGTTHCHHYTANELISILLRNKKEKLLRAAVNFNGYFIQSDVYQNMHIINSHFDSMIKYSICRIPIQGHSKSATLIENSIDFHKLLKRQKSCFLEMFDKRKFIHIFTSEGLEEEEFANANLNVTNIINEYETIYQNEEENIDDDDF</sequence>
<dbReference type="InterPro" id="IPR000217">
    <property type="entry name" value="Tubulin"/>
</dbReference>
<reference evidence="6 7" key="1">
    <citation type="submission" date="2024-04" db="EMBL/GenBank/DDBJ databases">
        <title>Tritrichomonas musculus Genome.</title>
        <authorList>
            <person name="Alves-Ferreira E."/>
            <person name="Grigg M."/>
            <person name="Lorenzi H."/>
            <person name="Galac M."/>
        </authorList>
    </citation>
    <scope>NUCLEOTIDE SEQUENCE [LARGE SCALE GENOMIC DNA]</scope>
    <source>
        <strain evidence="6 7">EAF2021</strain>
    </source>
</reference>
<dbReference type="InterPro" id="IPR023123">
    <property type="entry name" value="Tubulin_C"/>
</dbReference>
<evidence type="ECO:0000313" key="6">
    <source>
        <dbReference type="EMBL" id="KAK8880646.1"/>
    </source>
</evidence>
<dbReference type="InterPro" id="IPR008280">
    <property type="entry name" value="Tub_FtsZ_C"/>
</dbReference>
<dbReference type="InterPro" id="IPR003008">
    <property type="entry name" value="Tubulin_FtsZ_GTPase"/>
</dbReference>
<proteinExistence type="inferred from homology"/>
<dbReference type="SUPFAM" id="SSF52490">
    <property type="entry name" value="Tubulin nucleotide-binding domain-like"/>
    <property type="match status" value="1"/>
</dbReference>
<dbReference type="Gene3D" id="3.40.50.1440">
    <property type="entry name" value="Tubulin/FtsZ, GTPase domain"/>
    <property type="match status" value="1"/>
</dbReference>
<accession>A0ABR2JP57</accession>
<dbReference type="InterPro" id="IPR036525">
    <property type="entry name" value="Tubulin/FtsZ_GTPase_sf"/>
</dbReference>
<keyword evidence="4" id="KW-0342">GTP-binding</keyword>
<dbReference type="PANTHER" id="PTHR11588">
    <property type="entry name" value="TUBULIN"/>
    <property type="match status" value="1"/>
</dbReference>
<dbReference type="SUPFAM" id="SSF55307">
    <property type="entry name" value="Tubulin C-terminal domain-like"/>
    <property type="match status" value="1"/>
</dbReference>
<gene>
    <name evidence="6" type="ORF">M9Y10_003329</name>
</gene>
<evidence type="ECO:0000256" key="4">
    <source>
        <dbReference type="ARBA" id="ARBA00023134"/>
    </source>
</evidence>
<evidence type="ECO:0000313" key="7">
    <source>
        <dbReference type="Proteomes" id="UP001470230"/>
    </source>
</evidence>
<dbReference type="EMBL" id="JAPFFF010000010">
    <property type="protein sequence ID" value="KAK8880646.1"/>
    <property type="molecule type" value="Genomic_DNA"/>
</dbReference>
<feature type="domain" description="Tubulin/FtsZ GTPase" evidence="5">
    <location>
        <begin position="48"/>
        <end position="244"/>
    </location>
</feature>
<organism evidence="6 7">
    <name type="scientific">Tritrichomonas musculus</name>
    <dbReference type="NCBI Taxonomy" id="1915356"/>
    <lineage>
        <taxon>Eukaryota</taxon>
        <taxon>Metamonada</taxon>
        <taxon>Parabasalia</taxon>
        <taxon>Tritrichomonadida</taxon>
        <taxon>Tritrichomonadidae</taxon>
        <taxon>Tritrichomonas</taxon>
    </lineage>
</organism>
<dbReference type="InterPro" id="IPR002453">
    <property type="entry name" value="Beta_tubulin"/>
</dbReference>
<evidence type="ECO:0000256" key="3">
    <source>
        <dbReference type="ARBA" id="ARBA00022741"/>
    </source>
</evidence>
<comment type="similarity">
    <text evidence="1">Belongs to the tubulin family.</text>
</comment>
<name>A0ABR2JP57_9EUKA</name>